<dbReference type="SMART" id="SM00368">
    <property type="entry name" value="LRR_RI"/>
    <property type="match status" value="3"/>
</dbReference>
<dbReference type="GO" id="GO:0031267">
    <property type="term" value="F:small GTPase binding"/>
    <property type="evidence" value="ECO:0007669"/>
    <property type="project" value="TreeGrafter"/>
</dbReference>
<dbReference type="PANTHER" id="PTHR24113:SF12">
    <property type="entry name" value="RAN GTPASE-ACTIVATING PROTEIN 1"/>
    <property type="match status" value="1"/>
</dbReference>
<evidence type="ECO:0000256" key="1">
    <source>
        <dbReference type="ARBA" id="ARBA00022468"/>
    </source>
</evidence>
<protein>
    <submittedName>
        <fullName evidence="7">Protein NLRC3</fullName>
    </submittedName>
</protein>
<dbReference type="EMBL" id="CAMXCT030000830">
    <property type="protein sequence ID" value="CAL4771028.1"/>
    <property type="molecule type" value="Genomic_DNA"/>
</dbReference>
<evidence type="ECO:0000256" key="4">
    <source>
        <dbReference type="SAM" id="MobiDB-lite"/>
    </source>
</evidence>
<dbReference type="GO" id="GO:0005634">
    <property type="term" value="C:nucleus"/>
    <property type="evidence" value="ECO:0007669"/>
    <property type="project" value="TreeGrafter"/>
</dbReference>
<keyword evidence="8" id="KW-1185">Reference proteome</keyword>
<comment type="caution">
    <text evidence="5">The sequence shown here is derived from an EMBL/GenBank/DDBJ whole genome shotgun (WGS) entry which is preliminary data.</text>
</comment>
<accession>A0A9P1C2A2</accession>
<dbReference type="Proteomes" id="UP001152797">
    <property type="component" value="Unassembled WGS sequence"/>
</dbReference>
<dbReference type="GO" id="GO:0006913">
    <property type="term" value="P:nucleocytoplasmic transport"/>
    <property type="evidence" value="ECO:0007669"/>
    <property type="project" value="TreeGrafter"/>
</dbReference>
<keyword evidence="2" id="KW-0433">Leucine-rich repeat</keyword>
<feature type="compositionally biased region" description="Basic and acidic residues" evidence="4">
    <location>
        <begin position="32"/>
        <end position="44"/>
    </location>
</feature>
<dbReference type="EMBL" id="CAMXCT010000830">
    <property type="protein sequence ID" value="CAI3983716.1"/>
    <property type="molecule type" value="Genomic_DNA"/>
</dbReference>
<dbReference type="InterPro" id="IPR001611">
    <property type="entry name" value="Leu-rich_rpt"/>
</dbReference>
<feature type="region of interest" description="Disordered" evidence="4">
    <location>
        <begin position="1"/>
        <end position="84"/>
    </location>
</feature>
<evidence type="ECO:0000313" key="5">
    <source>
        <dbReference type="EMBL" id="CAI3983716.1"/>
    </source>
</evidence>
<reference evidence="6" key="2">
    <citation type="submission" date="2024-04" db="EMBL/GenBank/DDBJ databases">
        <authorList>
            <person name="Chen Y."/>
            <person name="Shah S."/>
            <person name="Dougan E. K."/>
            <person name="Thang M."/>
            <person name="Chan C."/>
        </authorList>
    </citation>
    <scope>NUCLEOTIDE SEQUENCE [LARGE SCALE GENOMIC DNA]</scope>
</reference>
<dbReference type="Pfam" id="PF13516">
    <property type="entry name" value="LRR_6"/>
    <property type="match status" value="2"/>
</dbReference>
<feature type="compositionally biased region" description="Low complexity" evidence="4">
    <location>
        <begin position="1"/>
        <end position="17"/>
    </location>
</feature>
<feature type="compositionally biased region" description="Basic and acidic residues" evidence="4">
    <location>
        <begin position="65"/>
        <end position="84"/>
    </location>
</feature>
<reference evidence="5" key="1">
    <citation type="submission" date="2022-10" db="EMBL/GenBank/DDBJ databases">
        <authorList>
            <person name="Chen Y."/>
            <person name="Dougan E. K."/>
            <person name="Chan C."/>
            <person name="Rhodes N."/>
            <person name="Thang M."/>
        </authorList>
    </citation>
    <scope>NUCLEOTIDE SEQUENCE</scope>
</reference>
<evidence type="ECO:0000313" key="7">
    <source>
        <dbReference type="EMBL" id="CAL4771028.1"/>
    </source>
</evidence>
<organism evidence="5">
    <name type="scientific">Cladocopium goreaui</name>
    <dbReference type="NCBI Taxonomy" id="2562237"/>
    <lineage>
        <taxon>Eukaryota</taxon>
        <taxon>Sar</taxon>
        <taxon>Alveolata</taxon>
        <taxon>Dinophyceae</taxon>
        <taxon>Suessiales</taxon>
        <taxon>Symbiodiniaceae</taxon>
        <taxon>Cladocopium</taxon>
    </lineage>
</organism>
<keyword evidence="3" id="KW-0677">Repeat</keyword>
<proteinExistence type="predicted"/>
<dbReference type="PANTHER" id="PTHR24113">
    <property type="entry name" value="RAN GTPASE-ACTIVATING PROTEIN 1"/>
    <property type="match status" value="1"/>
</dbReference>
<dbReference type="OrthoDB" id="2163268at2759"/>
<dbReference type="InterPro" id="IPR027038">
    <property type="entry name" value="RanGap"/>
</dbReference>
<keyword evidence="1" id="KW-0343">GTPase activation</keyword>
<dbReference type="GO" id="GO:0048471">
    <property type="term" value="C:perinuclear region of cytoplasm"/>
    <property type="evidence" value="ECO:0007669"/>
    <property type="project" value="TreeGrafter"/>
</dbReference>
<gene>
    <name evidence="5" type="ORF">C1SCF055_LOCUS11306</name>
</gene>
<dbReference type="Gene3D" id="3.80.10.10">
    <property type="entry name" value="Ribonuclease Inhibitor"/>
    <property type="match status" value="2"/>
</dbReference>
<dbReference type="AlphaFoldDB" id="A0A9P1C2A2"/>
<dbReference type="InterPro" id="IPR032675">
    <property type="entry name" value="LRR_dom_sf"/>
</dbReference>
<dbReference type="GO" id="GO:0005096">
    <property type="term" value="F:GTPase activator activity"/>
    <property type="evidence" value="ECO:0007669"/>
    <property type="project" value="UniProtKB-KW"/>
</dbReference>
<dbReference type="GO" id="GO:0005829">
    <property type="term" value="C:cytosol"/>
    <property type="evidence" value="ECO:0007669"/>
    <property type="project" value="TreeGrafter"/>
</dbReference>
<evidence type="ECO:0000313" key="8">
    <source>
        <dbReference type="Proteomes" id="UP001152797"/>
    </source>
</evidence>
<evidence type="ECO:0000256" key="2">
    <source>
        <dbReference type="ARBA" id="ARBA00022614"/>
    </source>
</evidence>
<sequence length="666" mass="73905">MGGGASLPALDPSAAAGCLGGSHRPYLFPEASKSDAEAEGEGRTKISGVAAGGREYLQTTQEPVPVEREDKSAEDGGRAPCHRIADGGREYLATPLQPHLQIDQDPSNTNAPAPSYELSRPEELVRFLREANVALVRGKFLARLIEENRVLPRRQEAETEKDAFVTDGELEEWISKQRPVIWTLSHSWESREHADPFGYQICRLKEGFEKTPALGLEMFHSAWFFYDYVCLYQFKRMENHQEDSFRKAMGNMHVLYAHECTRTISIQKAAPPNWIDLEKSIPIYYNHSGKVEPRPIKSLILNDTPYIKRGWTQAELLWSSSRAQMLFIPELNLSISGCTTDAELLDGEASNTAQRAEVPVTPEIFKQRTEELVFTHRVDLDPVIRLQAKVFHYKASSALSLSLQQLTASDVETLSAALPHYVFLQSLAVSHLELNEKAAKSLENALLEVPQLRSISFTDCAKPCPELAMAMAGVLKGRGFLHHLDLTGCCLTTAGMEALAEALKDNSVSLHELVLMDLRESGDGKALAKGVKSNTSVTMLQIYGTSLSLEAIEVLFESQLGSLGFGARYHGAAADGVWRLKDLGTQLTDAVEAVAEGMELTTSLSELDLSYCGLEDPHAQRLAKALKRNQSLRFLDLRSDQPFSEETTRELKDAWNESRPLDHLLL</sequence>
<evidence type="ECO:0000313" key="6">
    <source>
        <dbReference type="EMBL" id="CAL1137091.1"/>
    </source>
</evidence>
<name>A0A9P1C2A2_9DINO</name>
<dbReference type="SUPFAM" id="SSF52047">
    <property type="entry name" value="RNI-like"/>
    <property type="match status" value="1"/>
</dbReference>
<dbReference type="EMBL" id="CAMXCT020000830">
    <property type="protein sequence ID" value="CAL1137091.1"/>
    <property type="molecule type" value="Genomic_DNA"/>
</dbReference>
<evidence type="ECO:0000256" key="3">
    <source>
        <dbReference type="ARBA" id="ARBA00022737"/>
    </source>
</evidence>